<dbReference type="InterPro" id="IPR009027">
    <property type="entry name" value="Ribosomal_bL9/RNase_H1_N"/>
</dbReference>
<dbReference type="InterPro" id="IPR036935">
    <property type="entry name" value="Ribosomal_bL9_N_sf"/>
</dbReference>
<comment type="function">
    <text evidence="7">Binds to the 23S rRNA.</text>
</comment>
<keyword evidence="3 7" id="KW-0694">RNA-binding</keyword>
<sequence>MEVILLERVPKLGQMGQTVKVKDGYARNFLLPLGKALRATKANKERFESERGHLEARNLELRSEAQVIADRLADKSFVIIRQAGETGQLYGSVSARDLADATEANGFTVARSQFVLNTPIKTLGLHPVVVQLHPEVEVKIFANVARSPDEADRQARGENVTARRDEDEDTYENPEDVAIPGVDDVEGEQPAA</sequence>
<dbReference type="PANTHER" id="PTHR21368">
    <property type="entry name" value="50S RIBOSOMAL PROTEIN L9"/>
    <property type="match status" value="1"/>
</dbReference>
<evidence type="ECO:0000256" key="9">
    <source>
        <dbReference type="SAM" id="MobiDB-lite"/>
    </source>
</evidence>
<dbReference type="Proteomes" id="UP001242480">
    <property type="component" value="Unassembled WGS sequence"/>
</dbReference>
<dbReference type="Pfam" id="PF01281">
    <property type="entry name" value="Ribosomal_L9_N"/>
    <property type="match status" value="1"/>
</dbReference>
<keyword evidence="2 7" id="KW-0699">rRNA-binding</keyword>
<evidence type="ECO:0000256" key="1">
    <source>
        <dbReference type="ARBA" id="ARBA00010605"/>
    </source>
</evidence>
<accession>A0ABU0J755</accession>
<feature type="compositionally biased region" description="Acidic residues" evidence="9">
    <location>
        <begin position="166"/>
        <end position="175"/>
    </location>
</feature>
<evidence type="ECO:0000256" key="4">
    <source>
        <dbReference type="ARBA" id="ARBA00022980"/>
    </source>
</evidence>
<dbReference type="SUPFAM" id="SSF55653">
    <property type="entry name" value="Ribosomal protein L9 C-domain"/>
    <property type="match status" value="1"/>
</dbReference>
<dbReference type="SUPFAM" id="SSF55658">
    <property type="entry name" value="L9 N-domain-like"/>
    <property type="match status" value="1"/>
</dbReference>
<gene>
    <name evidence="7" type="primary">rplI</name>
    <name evidence="11" type="ORF">QO011_002120</name>
</gene>
<evidence type="ECO:0000256" key="7">
    <source>
        <dbReference type="HAMAP-Rule" id="MF_00503"/>
    </source>
</evidence>
<keyword evidence="12" id="KW-1185">Reference proteome</keyword>
<dbReference type="PROSITE" id="PS00651">
    <property type="entry name" value="RIBOSOMAL_L9"/>
    <property type="match status" value="1"/>
</dbReference>
<dbReference type="Gene3D" id="3.10.430.100">
    <property type="entry name" value="Ribosomal protein L9, C-terminal domain"/>
    <property type="match status" value="1"/>
</dbReference>
<evidence type="ECO:0000313" key="12">
    <source>
        <dbReference type="Proteomes" id="UP001242480"/>
    </source>
</evidence>
<evidence type="ECO:0000256" key="8">
    <source>
        <dbReference type="SAM" id="Coils"/>
    </source>
</evidence>
<feature type="compositionally biased region" description="Basic and acidic residues" evidence="9">
    <location>
        <begin position="148"/>
        <end position="165"/>
    </location>
</feature>
<feature type="region of interest" description="Disordered" evidence="9">
    <location>
        <begin position="148"/>
        <end position="192"/>
    </location>
</feature>
<dbReference type="InterPro" id="IPR036791">
    <property type="entry name" value="Ribosomal_bL9_C_sf"/>
</dbReference>
<keyword evidence="5 7" id="KW-0687">Ribonucleoprotein</keyword>
<evidence type="ECO:0000256" key="2">
    <source>
        <dbReference type="ARBA" id="ARBA00022730"/>
    </source>
</evidence>
<dbReference type="InterPro" id="IPR000244">
    <property type="entry name" value="Ribosomal_bL9"/>
</dbReference>
<keyword evidence="8" id="KW-0175">Coiled coil</keyword>
<dbReference type="Pfam" id="PF03948">
    <property type="entry name" value="Ribosomal_L9_C"/>
    <property type="match status" value="1"/>
</dbReference>
<feature type="compositionally biased region" description="Acidic residues" evidence="9">
    <location>
        <begin position="183"/>
        <end position="192"/>
    </location>
</feature>
<dbReference type="InterPro" id="IPR020070">
    <property type="entry name" value="Ribosomal_bL9_N"/>
</dbReference>
<keyword evidence="4 7" id="KW-0689">Ribosomal protein</keyword>
<organism evidence="11 12">
    <name type="scientific">Labrys wisconsinensis</name>
    <dbReference type="NCBI Taxonomy" id="425677"/>
    <lineage>
        <taxon>Bacteria</taxon>
        <taxon>Pseudomonadati</taxon>
        <taxon>Pseudomonadota</taxon>
        <taxon>Alphaproteobacteria</taxon>
        <taxon>Hyphomicrobiales</taxon>
        <taxon>Xanthobacteraceae</taxon>
        <taxon>Labrys</taxon>
    </lineage>
</organism>
<dbReference type="Gene3D" id="3.40.5.10">
    <property type="entry name" value="Ribosomal protein L9, N-terminal domain"/>
    <property type="match status" value="1"/>
</dbReference>
<dbReference type="NCBIfam" id="TIGR00158">
    <property type="entry name" value="L9"/>
    <property type="match status" value="1"/>
</dbReference>
<dbReference type="InterPro" id="IPR020069">
    <property type="entry name" value="Ribosomal_bL9_C"/>
</dbReference>
<comment type="caution">
    <text evidence="11">The sequence shown here is derived from an EMBL/GenBank/DDBJ whole genome shotgun (WGS) entry which is preliminary data.</text>
</comment>
<reference evidence="11 12" key="1">
    <citation type="submission" date="2023-07" db="EMBL/GenBank/DDBJ databases">
        <title>Genomic Encyclopedia of Type Strains, Phase IV (KMG-IV): sequencing the most valuable type-strain genomes for metagenomic binning, comparative biology and taxonomic classification.</title>
        <authorList>
            <person name="Goeker M."/>
        </authorList>
    </citation>
    <scope>NUCLEOTIDE SEQUENCE [LARGE SCALE GENOMIC DNA]</scope>
    <source>
        <strain evidence="11 12">DSM 19619</strain>
    </source>
</reference>
<dbReference type="HAMAP" id="MF_00503">
    <property type="entry name" value="Ribosomal_bL9"/>
    <property type="match status" value="1"/>
</dbReference>
<evidence type="ECO:0000256" key="5">
    <source>
        <dbReference type="ARBA" id="ARBA00023274"/>
    </source>
</evidence>
<dbReference type="EMBL" id="JAUSVX010000003">
    <property type="protein sequence ID" value="MDQ0469109.1"/>
    <property type="molecule type" value="Genomic_DNA"/>
</dbReference>
<feature type="domain" description="Ribosomal protein L9" evidence="10">
    <location>
        <begin position="13"/>
        <end position="40"/>
    </location>
</feature>
<name>A0ABU0J755_9HYPH</name>
<evidence type="ECO:0000313" key="11">
    <source>
        <dbReference type="EMBL" id="MDQ0469109.1"/>
    </source>
</evidence>
<proteinExistence type="inferred from homology"/>
<dbReference type="RefSeq" id="WP_307271333.1">
    <property type="nucleotide sequence ID" value="NZ_JAUSVX010000003.1"/>
</dbReference>
<evidence type="ECO:0000256" key="3">
    <source>
        <dbReference type="ARBA" id="ARBA00022884"/>
    </source>
</evidence>
<evidence type="ECO:0000259" key="10">
    <source>
        <dbReference type="PROSITE" id="PS00651"/>
    </source>
</evidence>
<protein>
    <recommendedName>
        <fullName evidence="6 7">Large ribosomal subunit protein bL9</fullName>
    </recommendedName>
</protein>
<dbReference type="GO" id="GO:0005840">
    <property type="term" value="C:ribosome"/>
    <property type="evidence" value="ECO:0007669"/>
    <property type="project" value="UniProtKB-KW"/>
</dbReference>
<feature type="coiled-coil region" evidence="8">
    <location>
        <begin position="37"/>
        <end position="64"/>
    </location>
</feature>
<dbReference type="InterPro" id="IPR020594">
    <property type="entry name" value="Ribosomal_bL9_bac/chp"/>
</dbReference>
<evidence type="ECO:0000256" key="6">
    <source>
        <dbReference type="ARBA" id="ARBA00035292"/>
    </source>
</evidence>
<comment type="similarity">
    <text evidence="1 7">Belongs to the bacterial ribosomal protein bL9 family.</text>
</comment>